<name>A0A077Z1A8_TRITR</name>
<evidence type="ECO:0000313" key="2">
    <source>
        <dbReference type="Proteomes" id="UP000030665"/>
    </source>
</evidence>
<protein>
    <submittedName>
        <fullName evidence="1">Uncharacterized protein</fullName>
    </submittedName>
</protein>
<dbReference type="Proteomes" id="UP000030665">
    <property type="component" value="Unassembled WGS sequence"/>
</dbReference>
<dbReference type="AlphaFoldDB" id="A0A077Z1A8"/>
<sequence length="151" mass="17805">MLISLFRFYNVDSLPVSIANWEIPDKQVHWPTFVNWYPTEAAAPQFRLQEASRISYKSRALKTNSRQKINLTPNRRSGHYKTVGNVETLPIRSIPILHRKRDPARKSSRYVRGLRIAFSRQKFQVGWQPLKRDVLKQLTFLDQLNNEKNRG</sequence>
<proteinExistence type="predicted"/>
<dbReference type="EMBL" id="HG805820">
    <property type="protein sequence ID" value="CDW52380.1"/>
    <property type="molecule type" value="Genomic_DNA"/>
</dbReference>
<reference evidence="1" key="1">
    <citation type="submission" date="2014-01" db="EMBL/GenBank/DDBJ databases">
        <authorList>
            <person name="Aslett M."/>
        </authorList>
    </citation>
    <scope>NUCLEOTIDE SEQUENCE</scope>
</reference>
<organism evidence="1 2">
    <name type="scientific">Trichuris trichiura</name>
    <name type="common">Whipworm</name>
    <name type="synonym">Trichocephalus trichiurus</name>
    <dbReference type="NCBI Taxonomy" id="36087"/>
    <lineage>
        <taxon>Eukaryota</taxon>
        <taxon>Metazoa</taxon>
        <taxon>Ecdysozoa</taxon>
        <taxon>Nematoda</taxon>
        <taxon>Enoplea</taxon>
        <taxon>Dorylaimia</taxon>
        <taxon>Trichinellida</taxon>
        <taxon>Trichuridae</taxon>
        <taxon>Trichuris</taxon>
    </lineage>
</organism>
<keyword evidence="2" id="KW-1185">Reference proteome</keyword>
<accession>A0A077Z1A8</accession>
<evidence type="ECO:0000313" key="1">
    <source>
        <dbReference type="EMBL" id="CDW52380.1"/>
    </source>
</evidence>
<dbReference type="OrthoDB" id="10479164at2759"/>
<gene>
    <name evidence="1" type="ORF">TTRE_0000063901</name>
</gene>
<reference evidence="1" key="2">
    <citation type="submission" date="2014-03" db="EMBL/GenBank/DDBJ databases">
        <title>The whipworm genome and dual-species transcriptomics of an intimate host-pathogen interaction.</title>
        <authorList>
            <person name="Foth B.J."/>
            <person name="Tsai I.J."/>
            <person name="Reid A.J."/>
            <person name="Bancroft A.J."/>
            <person name="Nichol S."/>
            <person name="Tracey A."/>
            <person name="Holroyd N."/>
            <person name="Cotton J.A."/>
            <person name="Stanley E.J."/>
            <person name="Zarowiecki M."/>
            <person name="Liu J.Z."/>
            <person name="Huckvale T."/>
            <person name="Cooper P.J."/>
            <person name="Grencis R.K."/>
            <person name="Berriman M."/>
        </authorList>
    </citation>
    <scope>NUCLEOTIDE SEQUENCE [LARGE SCALE GENOMIC DNA]</scope>
</reference>